<organism evidence="2">
    <name type="scientific">marine metagenome</name>
    <dbReference type="NCBI Taxonomy" id="408172"/>
    <lineage>
        <taxon>unclassified sequences</taxon>
        <taxon>metagenomes</taxon>
        <taxon>ecological metagenomes</taxon>
    </lineage>
</organism>
<accession>A0A382RCU8</accession>
<evidence type="ECO:0000313" key="2">
    <source>
        <dbReference type="EMBL" id="SVC95486.1"/>
    </source>
</evidence>
<name>A0A382RCU8_9ZZZZ</name>
<gene>
    <name evidence="2" type="ORF">METZ01_LOCUS348340</name>
</gene>
<proteinExistence type="predicted"/>
<sequence>MLPMSFTDHGSWRAPQKPSALRSVNTSWISVDHNGLNND</sequence>
<dbReference type="AlphaFoldDB" id="A0A382RCU8"/>
<reference evidence="2" key="1">
    <citation type="submission" date="2018-05" db="EMBL/GenBank/DDBJ databases">
        <authorList>
            <person name="Lanie J.A."/>
            <person name="Ng W.-L."/>
            <person name="Kazmierczak K.M."/>
            <person name="Andrzejewski T.M."/>
            <person name="Davidsen T.M."/>
            <person name="Wayne K.J."/>
            <person name="Tettelin H."/>
            <person name="Glass J.I."/>
            <person name="Rusch D."/>
            <person name="Podicherti R."/>
            <person name="Tsui H.-C.T."/>
            <person name="Winkler M.E."/>
        </authorList>
    </citation>
    <scope>NUCLEOTIDE SEQUENCE</scope>
</reference>
<protein>
    <submittedName>
        <fullName evidence="2">Uncharacterized protein</fullName>
    </submittedName>
</protein>
<feature type="region of interest" description="Disordered" evidence="1">
    <location>
        <begin position="1"/>
        <end position="26"/>
    </location>
</feature>
<evidence type="ECO:0000256" key="1">
    <source>
        <dbReference type="SAM" id="MobiDB-lite"/>
    </source>
</evidence>
<dbReference type="EMBL" id="UINC01120786">
    <property type="protein sequence ID" value="SVC95486.1"/>
    <property type="molecule type" value="Genomic_DNA"/>
</dbReference>